<comment type="subcellular location">
    <subcellularLocation>
        <location evidence="1">Nucleus</location>
    </subcellularLocation>
</comment>
<dbReference type="FunFam" id="3.30.160.60:FF:000045">
    <property type="entry name" value="ZFP69 zinc finger protein B"/>
    <property type="match status" value="1"/>
</dbReference>
<dbReference type="PROSITE" id="PS51915">
    <property type="entry name" value="ZAD"/>
    <property type="match status" value="1"/>
</dbReference>
<keyword evidence="3 12" id="KW-0479">Metal-binding</keyword>
<dbReference type="PROSITE" id="PS50157">
    <property type="entry name" value="ZINC_FINGER_C2H2_2"/>
    <property type="match status" value="8"/>
</dbReference>
<keyword evidence="8" id="KW-0238">DNA-binding</keyword>
<dbReference type="FunFam" id="3.30.160.60:FF:002343">
    <property type="entry name" value="Zinc finger protein 33A"/>
    <property type="match status" value="1"/>
</dbReference>
<evidence type="ECO:0000259" key="13">
    <source>
        <dbReference type="PROSITE" id="PS50157"/>
    </source>
</evidence>
<evidence type="ECO:0000256" key="8">
    <source>
        <dbReference type="ARBA" id="ARBA00023125"/>
    </source>
</evidence>
<feature type="binding site" evidence="12">
    <location>
        <position position="10"/>
    </location>
    <ligand>
        <name>Zn(2+)</name>
        <dbReference type="ChEBI" id="CHEBI:29105"/>
    </ligand>
</feature>
<dbReference type="FunFam" id="3.30.160.60:FF:000624">
    <property type="entry name" value="zinc finger protein 697"/>
    <property type="match status" value="2"/>
</dbReference>
<dbReference type="InterPro" id="IPR013087">
    <property type="entry name" value="Znf_C2H2_type"/>
</dbReference>
<evidence type="ECO:0000256" key="4">
    <source>
        <dbReference type="ARBA" id="ARBA00022737"/>
    </source>
</evidence>
<feature type="domain" description="C2H2-type" evidence="13">
    <location>
        <begin position="323"/>
        <end position="350"/>
    </location>
</feature>
<keyword evidence="4" id="KW-0677">Repeat</keyword>
<evidence type="ECO:0000256" key="2">
    <source>
        <dbReference type="ARBA" id="ARBA00006991"/>
    </source>
</evidence>
<accession>A0ABD0S2Y7</accession>
<evidence type="ECO:0000259" key="14">
    <source>
        <dbReference type="PROSITE" id="PS51915"/>
    </source>
</evidence>
<dbReference type="PANTHER" id="PTHR23234:SF10">
    <property type="entry name" value="RIKEN CDNA 6720489N17 GENE-RELATED"/>
    <property type="match status" value="1"/>
</dbReference>
<feature type="domain" description="C2H2-type" evidence="13">
    <location>
        <begin position="351"/>
        <end position="378"/>
    </location>
</feature>
<dbReference type="FunFam" id="3.30.160.60:FF:000275">
    <property type="entry name" value="zinc finger protein 90 homolog"/>
    <property type="match status" value="1"/>
</dbReference>
<dbReference type="InterPro" id="IPR012934">
    <property type="entry name" value="Znf_AD"/>
</dbReference>
<evidence type="ECO:0000256" key="10">
    <source>
        <dbReference type="ARBA" id="ARBA00023242"/>
    </source>
</evidence>
<dbReference type="PANTHER" id="PTHR23234">
    <property type="entry name" value="ZNF44 PROTEIN"/>
    <property type="match status" value="1"/>
</dbReference>
<protein>
    <submittedName>
        <fullName evidence="15">Uncharacterized protein</fullName>
    </submittedName>
</protein>
<evidence type="ECO:0000256" key="9">
    <source>
        <dbReference type="ARBA" id="ARBA00023163"/>
    </source>
</evidence>
<keyword evidence="10" id="KW-0539">Nucleus</keyword>
<dbReference type="GO" id="GO:0006355">
    <property type="term" value="P:regulation of DNA-templated transcription"/>
    <property type="evidence" value="ECO:0007669"/>
    <property type="project" value="UniProtKB-ARBA"/>
</dbReference>
<dbReference type="GO" id="GO:0042802">
    <property type="term" value="F:identical protein binding"/>
    <property type="evidence" value="ECO:0007669"/>
    <property type="project" value="UniProtKB-ARBA"/>
</dbReference>
<dbReference type="EMBL" id="JBEDNZ010000031">
    <property type="protein sequence ID" value="KAL0808438.1"/>
    <property type="molecule type" value="Genomic_DNA"/>
</dbReference>
<feature type="domain" description="C2H2-type" evidence="13">
    <location>
        <begin position="379"/>
        <end position="406"/>
    </location>
</feature>
<dbReference type="FunFam" id="3.30.160.60:FF:003017">
    <property type="entry name" value="Si:cabz01054396.2"/>
    <property type="match status" value="1"/>
</dbReference>
<feature type="binding site" evidence="12">
    <location>
        <position position="51"/>
    </location>
    <ligand>
        <name>Zn(2+)</name>
        <dbReference type="ChEBI" id="CHEBI:29105"/>
    </ligand>
</feature>
<comment type="caution">
    <text evidence="15">The sequence shown here is derived from an EMBL/GenBank/DDBJ whole genome shotgun (WGS) entry which is preliminary data.</text>
</comment>
<evidence type="ECO:0000256" key="5">
    <source>
        <dbReference type="ARBA" id="ARBA00022771"/>
    </source>
</evidence>
<feature type="domain" description="C2H2-type" evidence="13">
    <location>
        <begin position="463"/>
        <end position="491"/>
    </location>
</feature>
<dbReference type="Pfam" id="PF00096">
    <property type="entry name" value="zf-C2H2"/>
    <property type="match status" value="7"/>
</dbReference>
<organism evidence="15 16">
    <name type="scientific">Loxostege sticticalis</name>
    <name type="common">Beet webworm moth</name>
    <dbReference type="NCBI Taxonomy" id="481309"/>
    <lineage>
        <taxon>Eukaryota</taxon>
        <taxon>Metazoa</taxon>
        <taxon>Ecdysozoa</taxon>
        <taxon>Arthropoda</taxon>
        <taxon>Hexapoda</taxon>
        <taxon>Insecta</taxon>
        <taxon>Pterygota</taxon>
        <taxon>Neoptera</taxon>
        <taxon>Endopterygota</taxon>
        <taxon>Lepidoptera</taxon>
        <taxon>Glossata</taxon>
        <taxon>Ditrysia</taxon>
        <taxon>Pyraloidea</taxon>
        <taxon>Crambidae</taxon>
        <taxon>Pyraustinae</taxon>
        <taxon>Loxostege</taxon>
    </lineage>
</organism>
<keyword evidence="5 11" id="KW-0863">Zinc-finger</keyword>
<evidence type="ECO:0000256" key="6">
    <source>
        <dbReference type="ARBA" id="ARBA00022833"/>
    </source>
</evidence>
<dbReference type="AlphaFoldDB" id="A0ABD0S2Y7"/>
<name>A0ABD0S2Y7_LOXSC</name>
<dbReference type="SUPFAM" id="SSF57716">
    <property type="entry name" value="Glucocorticoid receptor-like (DNA-binding domain)"/>
    <property type="match status" value="1"/>
</dbReference>
<dbReference type="Proteomes" id="UP001549921">
    <property type="component" value="Unassembled WGS sequence"/>
</dbReference>
<keyword evidence="7" id="KW-0805">Transcription regulation</keyword>
<keyword evidence="9" id="KW-0804">Transcription</keyword>
<feature type="domain" description="C2H2-type" evidence="13">
    <location>
        <begin position="435"/>
        <end position="462"/>
    </location>
</feature>
<evidence type="ECO:0000313" key="15">
    <source>
        <dbReference type="EMBL" id="KAL0808438.1"/>
    </source>
</evidence>
<dbReference type="FunFam" id="3.30.160.60:FF:000508">
    <property type="entry name" value="Myeloid zinc finger 1"/>
    <property type="match status" value="1"/>
</dbReference>
<dbReference type="PROSITE" id="PS00028">
    <property type="entry name" value="ZINC_FINGER_C2H2_1"/>
    <property type="match status" value="8"/>
</dbReference>
<proteinExistence type="inferred from homology"/>
<evidence type="ECO:0000256" key="7">
    <source>
        <dbReference type="ARBA" id="ARBA00023015"/>
    </source>
</evidence>
<dbReference type="InterPro" id="IPR036236">
    <property type="entry name" value="Znf_C2H2_sf"/>
</dbReference>
<feature type="domain" description="C2H2-type" evidence="13">
    <location>
        <begin position="295"/>
        <end position="322"/>
    </location>
</feature>
<keyword evidence="6 12" id="KW-0862">Zinc</keyword>
<evidence type="ECO:0000256" key="12">
    <source>
        <dbReference type="PROSITE-ProRule" id="PRU01263"/>
    </source>
</evidence>
<dbReference type="GO" id="GO:0008270">
    <property type="term" value="F:zinc ion binding"/>
    <property type="evidence" value="ECO:0007669"/>
    <property type="project" value="UniProtKB-UniRule"/>
</dbReference>
<dbReference type="SMART" id="SM00868">
    <property type="entry name" value="zf-AD"/>
    <property type="match status" value="1"/>
</dbReference>
<feature type="binding site" evidence="12">
    <location>
        <position position="7"/>
    </location>
    <ligand>
        <name>Zn(2+)</name>
        <dbReference type="ChEBI" id="CHEBI:29105"/>
    </ligand>
</feature>
<dbReference type="GO" id="GO:0003677">
    <property type="term" value="F:DNA binding"/>
    <property type="evidence" value="ECO:0007669"/>
    <property type="project" value="UniProtKB-KW"/>
</dbReference>
<feature type="domain" description="C2H2-type" evidence="13">
    <location>
        <begin position="407"/>
        <end position="434"/>
    </location>
</feature>
<gene>
    <name evidence="15" type="ORF">ABMA28_012899</name>
</gene>
<reference evidence="15 16" key="1">
    <citation type="submission" date="2024-06" db="EMBL/GenBank/DDBJ databases">
        <title>A chromosome-level genome assembly of beet webworm, Loxostege sticticalis.</title>
        <authorList>
            <person name="Zhang Y."/>
        </authorList>
    </citation>
    <scope>NUCLEOTIDE SEQUENCE [LARGE SCALE GENOMIC DNA]</scope>
    <source>
        <strain evidence="15">AQ028</strain>
        <tissue evidence="15">Male pupae</tissue>
    </source>
</reference>
<dbReference type="InterPro" id="IPR050758">
    <property type="entry name" value="Znf_C2H2-type"/>
</dbReference>
<sequence length="519" mass="60097">MTTIQVCRTCLAHDTRMFTIANPPLLLLYEKITNSTRNVEDVKPIVVCYICYHLLRKYHRFTESAIKAEDVLQEICKNNIQITEEYMTGIDKTCLFTFQMSPVKVADIEPQNDEKKNVEIKIEFDNDQGKTATAATKKTNPVEINQEDTNQETPINVNIKTETVLEASESEEDEVYQDPLHSPNFHYSLEFDDDEPQPSVSIKKEKILAEKKSVLKKGVKLTKGVRGPQKRKLDQNTRSQKILEVTTKGDTVDENKAGTKKCKLEHYTQSPERSEMTSQEEIAAEYAPTNETKVFMCGYCDHKFPRKQDFTRHLRTHTGEKIFACKYCEKKFIRKISLTVHERTHTGEKPFTCNFCDQKFSAKSYLTRHEKTHTGEKIFACKFCEKKFIRKICLTDHERTHTGEMPFTCNFCDQKFSSKSYLTRHENTHTGENLFLCNWCGKTFGQKKYLTVHEKIHHGENPHACTECGKKFANKSNLAAHIAYKHTAEKQFSCNDCQKKFINKNALIRHSRVHTDKKP</sequence>
<feature type="domain" description="ZAD" evidence="14">
    <location>
        <begin position="5"/>
        <end position="75"/>
    </location>
</feature>
<dbReference type="Gene3D" id="3.30.160.60">
    <property type="entry name" value="Classic Zinc Finger"/>
    <property type="match status" value="8"/>
</dbReference>
<dbReference type="SUPFAM" id="SSF57667">
    <property type="entry name" value="beta-beta-alpha zinc fingers"/>
    <property type="match status" value="4"/>
</dbReference>
<evidence type="ECO:0000256" key="11">
    <source>
        <dbReference type="PROSITE-ProRule" id="PRU00042"/>
    </source>
</evidence>
<dbReference type="SMART" id="SM00355">
    <property type="entry name" value="ZnF_C2H2"/>
    <property type="match status" value="8"/>
</dbReference>
<feature type="domain" description="C2H2-type" evidence="13">
    <location>
        <begin position="492"/>
        <end position="519"/>
    </location>
</feature>
<evidence type="ECO:0000313" key="16">
    <source>
        <dbReference type="Proteomes" id="UP001549921"/>
    </source>
</evidence>
<feature type="binding site" evidence="12">
    <location>
        <position position="48"/>
    </location>
    <ligand>
        <name>Zn(2+)</name>
        <dbReference type="ChEBI" id="CHEBI:29105"/>
    </ligand>
</feature>
<dbReference type="GO" id="GO:0005634">
    <property type="term" value="C:nucleus"/>
    <property type="evidence" value="ECO:0007669"/>
    <property type="project" value="UniProtKB-SubCell"/>
</dbReference>
<evidence type="ECO:0000256" key="1">
    <source>
        <dbReference type="ARBA" id="ARBA00004123"/>
    </source>
</evidence>
<comment type="similarity">
    <text evidence="2">Belongs to the krueppel C2H2-type zinc-finger protein family.</text>
</comment>
<evidence type="ECO:0000256" key="3">
    <source>
        <dbReference type="ARBA" id="ARBA00022723"/>
    </source>
</evidence>